<dbReference type="Gene3D" id="3.30.1150.10">
    <property type="match status" value="1"/>
</dbReference>
<dbReference type="GO" id="GO:0055085">
    <property type="term" value="P:transmembrane transport"/>
    <property type="evidence" value="ECO:0007669"/>
    <property type="project" value="InterPro"/>
</dbReference>
<gene>
    <name evidence="11" type="ORF">DLM85_08100</name>
</gene>
<evidence type="ECO:0000256" key="8">
    <source>
        <dbReference type="ARBA" id="ARBA00022989"/>
    </source>
</evidence>
<dbReference type="OrthoDB" id="1039448at2"/>
<dbReference type="InterPro" id="IPR051045">
    <property type="entry name" value="TonB-dependent_transducer"/>
</dbReference>
<dbReference type="EMBL" id="QHKM01000002">
    <property type="protein sequence ID" value="RAK67994.1"/>
    <property type="molecule type" value="Genomic_DNA"/>
</dbReference>
<evidence type="ECO:0000256" key="4">
    <source>
        <dbReference type="ARBA" id="ARBA00022475"/>
    </source>
</evidence>
<dbReference type="PANTHER" id="PTHR33446:SF2">
    <property type="entry name" value="PROTEIN TONB"/>
    <property type="match status" value="1"/>
</dbReference>
<dbReference type="NCBIfam" id="TIGR01352">
    <property type="entry name" value="tonB_Cterm"/>
    <property type="match status" value="1"/>
</dbReference>
<evidence type="ECO:0000259" key="10">
    <source>
        <dbReference type="PROSITE" id="PS52015"/>
    </source>
</evidence>
<evidence type="ECO:0000313" key="11">
    <source>
        <dbReference type="EMBL" id="RAK67994.1"/>
    </source>
</evidence>
<dbReference type="PROSITE" id="PS52015">
    <property type="entry name" value="TONB_CTD"/>
    <property type="match status" value="1"/>
</dbReference>
<dbReference type="AlphaFoldDB" id="A0A328BPX9"/>
<dbReference type="RefSeq" id="WP_111477609.1">
    <property type="nucleotide sequence ID" value="NZ_QHKM01000002.1"/>
</dbReference>
<dbReference type="Proteomes" id="UP000248553">
    <property type="component" value="Unassembled WGS sequence"/>
</dbReference>
<reference evidence="12" key="1">
    <citation type="submission" date="2018-05" db="EMBL/GenBank/DDBJ databases">
        <authorList>
            <person name="Nie L."/>
        </authorList>
    </citation>
    <scope>NUCLEOTIDE SEQUENCE [LARGE SCALE GENOMIC DNA]</scope>
    <source>
        <strain evidence="12">NL</strain>
    </source>
</reference>
<organism evidence="11 12">
    <name type="scientific">Hymenobacter edaphi</name>
    <dbReference type="NCBI Taxonomy" id="2211146"/>
    <lineage>
        <taxon>Bacteria</taxon>
        <taxon>Pseudomonadati</taxon>
        <taxon>Bacteroidota</taxon>
        <taxon>Cytophagia</taxon>
        <taxon>Cytophagales</taxon>
        <taxon>Hymenobacteraceae</taxon>
        <taxon>Hymenobacter</taxon>
    </lineage>
</organism>
<accession>A0A328BPX9</accession>
<evidence type="ECO:0000256" key="7">
    <source>
        <dbReference type="ARBA" id="ARBA00022927"/>
    </source>
</evidence>
<sequence>MLHELPVANVRLSPCHVAADQLMPVAGGHYCAECQRTVHDFTQASAAELAQARATAPDGRLCGRFRLSQLTAESRPMRPQLRPRLRQFLLAAVLVLLRGLTAGQAWAQVRQPTAPLYQLPGSLPMPAAAAPADTTKRPSTEREQAVFGAVAEKMPQPQGGWEGLMKFLQQEAHYPVEALRSGLAGKVFVSFTVTRTGQITGAHIVRGLTPPLDAEVLRLVQLMPPWTPGEQNGQAVDVRYTLPITFGSPMSETKSRKPP</sequence>
<protein>
    <recommendedName>
        <fullName evidence="10">TonB C-terminal domain-containing protein</fullName>
    </recommendedName>
</protein>
<comment type="similarity">
    <text evidence="2">Belongs to the TonB family.</text>
</comment>
<dbReference type="Pfam" id="PF03544">
    <property type="entry name" value="TonB_C"/>
    <property type="match status" value="1"/>
</dbReference>
<evidence type="ECO:0000313" key="12">
    <source>
        <dbReference type="Proteomes" id="UP000248553"/>
    </source>
</evidence>
<dbReference type="PANTHER" id="PTHR33446">
    <property type="entry name" value="PROTEIN TONB-RELATED"/>
    <property type="match status" value="1"/>
</dbReference>
<evidence type="ECO:0000256" key="5">
    <source>
        <dbReference type="ARBA" id="ARBA00022519"/>
    </source>
</evidence>
<dbReference type="InterPro" id="IPR006260">
    <property type="entry name" value="TonB/TolA_C"/>
</dbReference>
<dbReference type="GO" id="GO:0031992">
    <property type="term" value="F:energy transducer activity"/>
    <property type="evidence" value="ECO:0007669"/>
    <property type="project" value="TreeGrafter"/>
</dbReference>
<comment type="caution">
    <text evidence="11">The sequence shown here is derived from an EMBL/GenBank/DDBJ whole genome shotgun (WGS) entry which is preliminary data.</text>
</comment>
<keyword evidence="8" id="KW-1133">Transmembrane helix</keyword>
<dbReference type="GO" id="GO:0098797">
    <property type="term" value="C:plasma membrane protein complex"/>
    <property type="evidence" value="ECO:0007669"/>
    <property type="project" value="TreeGrafter"/>
</dbReference>
<dbReference type="SUPFAM" id="SSF74653">
    <property type="entry name" value="TolA/TonB C-terminal domain"/>
    <property type="match status" value="1"/>
</dbReference>
<keyword evidence="3" id="KW-0813">Transport</keyword>
<proteinExistence type="inferred from homology"/>
<keyword evidence="6" id="KW-0812">Transmembrane</keyword>
<evidence type="ECO:0000256" key="9">
    <source>
        <dbReference type="ARBA" id="ARBA00023136"/>
    </source>
</evidence>
<evidence type="ECO:0000256" key="6">
    <source>
        <dbReference type="ARBA" id="ARBA00022692"/>
    </source>
</evidence>
<name>A0A328BPX9_9BACT</name>
<dbReference type="GO" id="GO:0015031">
    <property type="term" value="P:protein transport"/>
    <property type="evidence" value="ECO:0007669"/>
    <property type="project" value="UniProtKB-KW"/>
</dbReference>
<keyword evidence="4" id="KW-1003">Cell membrane</keyword>
<keyword evidence="5" id="KW-0997">Cell inner membrane</keyword>
<feature type="domain" description="TonB C-terminal" evidence="10">
    <location>
        <begin position="159"/>
        <end position="255"/>
    </location>
</feature>
<evidence type="ECO:0000256" key="2">
    <source>
        <dbReference type="ARBA" id="ARBA00006555"/>
    </source>
</evidence>
<evidence type="ECO:0000256" key="3">
    <source>
        <dbReference type="ARBA" id="ARBA00022448"/>
    </source>
</evidence>
<comment type="subcellular location">
    <subcellularLocation>
        <location evidence="1">Cell inner membrane</location>
        <topology evidence="1">Single-pass membrane protein</topology>
        <orientation evidence="1">Periplasmic side</orientation>
    </subcellularLocation>
</comment>
<evidence type="ECO:0000256" key="1">
    <source>
        <dbReference type="ARBA" id="ARBA00004383"/>
    </source>
</evidence>
<keyword evidence="7" id="KW-0653">Protein transport</keyword>
<dbReference type="InterPro" id="IPR037682">
    <property type="entry name" value="TonB_C"/>
</dbReference>
<keyword evidence="12" id="KW-1185">Reference proteome</keyword>
<keyword evidence="9" id="KW-0472">Membrane</keyword>